<keyword evidence="4" id="KW-1185">Reference proteome</keyword>
<dbReference type="InterPro" id="IPR013974">
    <property type="entry name" value="SAF"/>
</dbReference>
<dbReference type="Proteomes" id="UP000198305">
    <property type="component" value="Unassembled WGS sequence"/>
</dbReference>
<dbReference type="CDD" id="cd11614">
    <property type="entry name" value="SAF_CpaB_FlgA_like"/>
    <property type="match status" value="1"/>
</dbReference>
<evidence type="ECO:0000256" key="1">
    <source>
        <dbReference type="SAM" id="MobiDB-lite"/>
    </source>
</evidence>
<sequence>MSGSVLRVIAILLFIGAVLMGWYGLRAGSPAPAPVVAEPPPVVKYNQVIASQDIAAGHVILSEDLAIEEAETRNPLAYTSTADVIGKVVEVDVVKGSVIQPNYFPQRGEAALLLKSGERGVAVKVDEVIGVGGFAKPGDHVDVLVYLNGNGSSDSESSAQTIVKDVRVLSYGQTLQDAAKPAEQTDAAESKLALPTSSDAKKKEEEEKKKALEGRSAVLAVKEEDVSRLMLAASGGSLRLSLRGVMPEPEPEKAADGKVVKEKVSDFIALPEIANVKTKTVAVKTVAGKKVVQSAPVTSVVIHAGEKTETVSFKGQ</sequence>
<protein>
    <submittedName>
        <fullName evidence="3">Pilus assembly protein CpaB</fullName>
    </submittedName>
</protein>
<dbReference type="OrthoDB" id="9788329at2"/>
<evidence type="ECO:0000313" key="4">
    <source>
        <dbReference type="Proteomes" id="UP000198305"/>
    </source>
</evidence>
<dbReference type="InterPro" id="IPR036732">
    <property type="entry name" value="AFP_Neu5c_C_sf"/>
</dbReference>
<accession>A0A238YLF2</accession>
<name>A0A238YLF2_9PROT</name>
<evidence type="ECO:0000313" key="3">
    <source>
        <dbReference type="EMBL" id="SNR71453.1"/>
    </source>
</evidence>
<dbReference type="InterPro" id="IPR031571">
    <property type="entry name" value="RcpC_dom"/>
</dbReference>
<dbReference type="Pfam" id="PF16976">
    <property type="entry name" value="RcpC"/>
    <property type="match status" value="1"/>
</dbReference>
<dbReference type="InterPro" id="IPR017592">
    <property type="entry name" value="Pilus_assmbl_Flp-typ_CpaB"/>
</dbReference>
<dbReference type="AlphaFoldDB" id="A0A238YLF2"/>
<dbReference type="Pfam" id="PF08666">
    <property type="entry name" value="SAF"/>
    <property type="match status" value="1"/>
</dbReference>
<organism evidence="3 4">
    <name type="scientific">Methylobacillus rhizosphaerae</name>
    <dbReference type="NCBI Taxonomy" id="551994"/>
    <lineage>
        <taxon>Bacteria</taxon>
        <taxon>Pseudomonadati</taxon>
        <taxon>Pseudomonadota</taxon>
        <taxon>Betaproteobacteria</taxon>
        <taxon>Nitrosomonadales</taxon>
        <taxon>Methylophilaceae</taxon>
        <taxon>Methylobacillus</taxon>
    </lineage>
</organism>
<evidence type="ECO:0000259" key="2">
    <source>
        <dbReference type="SMART" id="SM00858"/>
    </source>
</evidence>
<dbReference type="EMBL" id="FZOA01000002">
    <property type="protein sequence ID" value="SNR71453.1"/>
    <property type="molecule type" value="Genomic_DNA"/>
</dbReference>
<dbReference type="SMART" id="SM00858">
    <property type="entry name" value="SAF"/>
    <property type="match status" value="1"/>
</dbReference>
<proteinExistence type="predicted"/>
<reference evidence="4" key="1">
    <citation type="submission" date="2017-06" db="EMBL/GenBank/DDBJ databases">
        <authorList>
            <person name="Varghese N."/>
            <person name="Submissions S."/>
        </authorList>
    </citation>
    <scope>NUCLEOTIDE SEQUENCE [LARGE SCALE GENOMIC DNA]</scope>
    <source>
        <strain evidence="4">Ca-68</strain>
    </source>
</reference>
<feature type="domain" description="SAF" evidence="2">
    <location>
        <begin position="45"/>
        <end position="105"/>
    </location>
</feature>
<dbReference type="NCBIfam" id="TIGR03177">
    <property type="entry name" value="pilus_cpaB"/>
    <property type="match status" value="1"/>
</dbReference>
<gene>
    <name evidence="3" type="ORF">SAMN05192560_0667</name>
</gene>
<dbReference type="SUPFAM" id="SSF51269">
    <property type="entry name" value="AFP III-like domain"/>
    <property type="match status" value="1"/>
</dbReference>
<feature type="region of interest" description="Disordered" evidence="1">
    <location>
        <begin position="178"/>
        <end position="211"/>
    </location>
</feature>
<dbReference type="Gene3D" id="3.90.1210.10">
    <property type="entry name" value="Antifreeze-like/N-acetylneuraminic acid synthase C-terminal domain"/>
    <property type="match status" value="1"/>
</dbReference>
<dbReference type="RefSeq" id="WP_089374807.1">
    <property type="nucleotide sequence ID" value="NZ_FZOA01000002.1"/>
</dbReference>
<feature type="compositionally biased region" description="Basic and acidic residues" evidence="1">
    <location>
        <begin position="199"/>
        <end position="211"/>
    </location>
</feature>